<dbReference type="OrthoDB" id="20086at2759"/>
<organism evidence="6 7">
    <name type="scientific">Durio zibethinus</name>
    <name type="common">Durian</name>
    <dbReference type="NCBI Taxonomy" id="66656"/>
    <lineage>
        <taxon>Eukaryota</taxon>
        <taxon>Viridiplantae</taxon>
        <taxon>Streptophyta</taxon>
        <taxon>Embryophyta</taxon>
        <taxon>Tracheophyta</taxon>
        <taxon>Spermatophyta</taxon>
        <taxon>Magnoliopsida</taxon>
        <taxon>eudicotyledons</taxon>
        <taxon>Gunneridae</taxon>
        <taxon>Pentapetalae</taxon>
        <taxon>rosids</taxon>
        <taxon>malvids</taxon>
        <taxon>Malvales</taxon>
        <taxon>Malvaceae</taxon>
        <taxon>Helicteroideae</taxon>
        <taxon>Durio</taxon>
    </lineage>
</organism>
<gene>
    <name evidence="7" type="primary">LOC111310081</name>
</gene>
<reference evidence="7" key="1">
    <citation type="submission" date="2025-08" db="UniProtKB">
        <authorList>
            <consortium name="RefSeq"/>
        </authorList>
    </citation>
    <scope>IDENTIFICATION</scope>
    <source>
        <tissue evidence="7">Fruit stalk</tissue>
    </source>
</reference>
<sequence>MDNKLAQELYSESLQLSNLHLGHSSTANGFNEADIQAEDGSLWGDSDDELDKASDLDREWQRRHDQFHTIGYRDGLIAGKEASAQQGFNIGFKQSVSIGYNWGLARGVTSTLACLPDELRERLIETQEKRDKFRELYESMNSLSTTDALKLFHDDILTKEAMEQREPAEASVGASQEQSSNSCSLGAYTAELQSLLLDSPEINVHFFHQEVSTPDVC</sequence>
<keyword evidence="3" id="KW-0963">Cytoplasm</keyword>
<dbReference type="Pfam" id="PF09811">
    <property type="entry name" value="Yae1_N"/>
    <property type="match status" value="1"/>
</dbReference>
<evidence type="ECO:0000256" key="3">
    <source>
        <dbReference type="ARBA" id="ARBA00022490"/>
    </source>
</evidence>
<accession>A0A6P6AJG0</accession>
<name>A0A6P6AJG0_DURZI</name>
<dbReference type="InterPro" id="IPR038881">
    <property type="entry name" value="Yae1-like"/>
</dbReference>
<dbReference type="Proteomes" id="UP000515121">
    <property type="component" value="Unplaced"/>
</dbReference>
<keyword evidence="4" id="KW-0539">Nucleus</keyword>
<dbReference type="InterPro" id="IPR019191">
    <property type="entry name" value="Essential_protein_Yae1_N"/>
</dbReference>
<evidence type="ECO:0000256" key="4">
    <source>
        <dbReference type="ARBA" id="ARBA00023242"/>
    </source>
</evidence>
<dbReference type="PANTHER" id="PTHR18829:SF0">
    <property type="entry name" value="PROTEIN YAE1 HOMOLOG"/>
    <property type="match status" value="1"/>
</dbReference>
<comment type="subcellular location">
    <subcellularLocation>
        <location evidence="2">Cytoplasm</location>
    </subcellularLocation>
    <subcellularLocation>
        <location evidence="1">Nucleus</location>
    </subcellularLocation>
</comment>
<dbReference type="PANTHER" id="PTHR18829">
    <property type="entry name" value="PROTEIN YAE1 HOMOLOG"/>
    <property type="match status" value="1"/>
</dbReference>
<dbReference type="GO" id="GO:0005634">
    <property type="term" value="C:nucleus"/>
    <property type="evidence" value="ECO:0007669"/>
    <property type="project" value="UniProtKB-SubCell"/>
</dbReference>
<protein>
    <submittedName>
        <fullName evidence="7">Uncharacterized protein YAE1-like</fullName>
    </submittedName>
</protein>
<dbReference type="AlphaFoldDB" id="A0A6P6AJG0"/>
<evidence type="ECO:0000256" key="1">
    <source>
        <dbReference type="ARBA" id="ARBA00004123"/>
    </source>
</evidence>
<evidence type="ECO:0000313" key="6">
    <source>
        <dbReference type="Proteomes" id="UP000515121"/>
    </source>
</evidence>
<dbReference type="KEGG" id="dzi:111310081"/>
<evidence type="ECO:0000256" key="2">
    <source>
        <dbReference type="ARBA" id="ARBA00004496"/>
    </source>
</evidence>
<evidence type="ECO:0000313" key="7">
    <source>
        <dbReference type="RefSeq" id="XP_022764941.1"/>
    </source>
</evidence>
<dbReference type="RefSeq" id="XP_022764941.1">
    <property type="nucleotide sequence ID" value="XM_022909206.1"/>
</dbReference>
<dbReference type="GO" id="GO:0005737">
    <property type="term" value="C:cytoplasm"/>
    <property type="evidence" value="ECO:0007669"/>
    <property type="project" value="UniProtKB-SubCell"/>
</dbReference>
<feature type="domain" description="Essential protein Yae1 N-terminal" evidence="5">
    <location>
        <begin position="71"/>
        <end position="108"/>
    </location>
</feature>
<dbReference type="GeneID" id="111310081"/>
<proteinExistence type="predicted"/>
<keyword evidence="6" id="KW-1185">Reference proteome</keyword>
<evidence type="ECO:0000259" key="5">
    <source>
        <dbReference type="Pfam" id="PF09811"/>
    </source>
</evidence>